<sequence length="49" mass="5449">MPPTPPDSKTPARPPEDKLDRGVKVFYLCIMVLLLYGVTHSILRLLGKA</sequence>
<proteinExistence type="predicted"/>
<protein>
    <submittedName>
        <fullName evidence="2">Uncharacterized protein</fullName>
    </submittedName>
</protein>
<keyword evidence="1" id="KW-0812">Transmembrane</keyword>
<dbReference type="KEGG" id="acru:HHL28_11810"/>
<keyword evidence="1" id="KW-1133">Transmembrane helix</keyword>
<reference evidence="2" key="1">
    <citation type="submission" date="2020-04" db="EMBL/GenBank/DDBJ databases">
        <title>A desert anoxygenic phototrophic bacterium fixes CO2 using RubisCO under aerobic conditions.</title>
        <authorList>
            <person name="Tang K."/>
        </authorList>
    </citation>
    <scope>NUCLEOTIDE SEQUENCE [LARGE SCALE GENOMIC DNA]</scope>
    <source>
        <strain evidence="2">MIMtkB3</strain>
    </source>
</reference>
<organism evidence="2 3">
    <name type="scientific">Aerophototrophica crusticola</name>
    <dbReference type="NCBI Taxonomy" id="1709002"/>
    <lineage>
        <taxon>Bacteria</taxon>
        <taxon>Pseudomonadati</taxon>
        <taxon>Pseudomonadota</taxon>
        <taxon>Alphaproteobacteria</taxon>
        <taxon>Rhodospirillales</taxon>
        <taxon>Rhodospirillaceae</taxon>
        <taxon>Aerophototrophica</taxon>
    </lineage>
</organism>
<gene>
    <name evidence="2" type="ORF">HHL28_11810</name>
</gene>
<dbReference type="AlphaFoldDB" id="A0A858R8I5"/>
<evidence type="ECO:0000313" key="3">
    <source>
        <dbReference type="Proteomes" id="UP000501891"/>
    </source>
</evidence>
<keyword evidence="3" id="KW-1185">Reference proteome</keyword>
<name>A0A858R8I5_9PROT</name>
<dbReference type="EMBL" id="CP051775">
    <property type="protein sequence ID" value="QJE73684.1"/>
    <property type="molecule type" value="Genomic_DNA"/>
</dbReference>
<dbReference type="Proteomes" id="UP000501891">
    <property type="component" value="Chromosome"/>
</dbReference>
<accession>A0A858R8I5</accession>
<evidence type="ECO:0000313" key="2">
    <source>
        <dbReference type="EMBL" id="QJE73684.1"/>
    </source>
</evidence>
<evidence type="ECO:0000256" key="1">
    <source>
        <dbReference type="SAM" id="Phobius"/>
    </source>
</evidence>
<feature type="transmembrane region" description="Helical" evidence="1">
    <location>
        <begin position="25"/>
        <end position="46"/>
    </location>
</feature>
<keyword evidence="1" id="KW-0472">Membrane</keyword>